<keyword evidence="4" id="KW-1185">Reference proteome</keyword>
<keyword evidence="2" id="KW-1133">Transmembrane helix</keyword>
<dbReference type="Proteomes" id="UP000565441">
    <property type="component" value="Unassembled WGS sequence"/>
</dbReference>
<feature type="region of interest" description="Disordered" evidence="1">
    <location>
        <begin position="224"/>
        <end position="252"/>
    </location>
</feature>
<feature type="region of interest" description="Disordered" evidence="1">
    <location>
        <begin position="396"/>
        <end position="422"/>
    </location>
</feature>
<feature type="transmembrane region" description="Helical" evidence="2">
    <location>
        <begin position="490"/>
        <end position="510"/>
    </location>
</feature>
<feature type="compositionally biased region" description="Polar residues" evidence="1">
    <location>
        <begin position="1"/>
        <end position="10"/>
    </location>
</feature>
<feature type="compositionally biased region" description="Polar residues" evidence="1">
    <location>
        <begin position="136"/>
        <end position="145"/>
    </location>
</feature>
<keyword evidence="2" id="KW-0812">Transmembrane</keyword>
<feature type="transmembrane region" description="Helical" evidence="2">
    <location>
        <begin position="349"/>
        <end position="368"/>
    </location>
</feature>
<keyword evidence="2" id="KW-0472">Membrane</keyword>
<feature type="compositionally biased region" description="Acidic residues" evidence="1">
    <location>
        <begin position="439"/>
        <end position="448"/>
    </location>
</feature>
<evidence type="ECO:0000256" key="2">
    <source>
        <dbReference type="SAM" id="Phobius"/>
    </source>
</evidence>
<feature type="compositionally biased region" description="Basic residues" evidence="1">
    <location>
        <begin position="401"/>
        <end position="412"/>
    </location>
</feature>
<feature type="transmembrane region" description="Helical" evidence="2">
    <location>
        <begin position="530"/>
        <end position="548"/>
    </location>
</feature>
<dbReference type="OrthoDB" id="3253553at2759"/>
<feature type="transmembrane region" description="Helical" evidence="2">
    <location>
        <begin position="314"/>
        <end position="334"/>
    </location>
</feature>
<evidence type="ECO:0000313" key="4">
    <source>
        <dbReference type="Proteomes" id="UP000565441"/>
    </source>
</evidence>
<accession>A0A8H5HD72</accession>
<gene>
    <name evidence="3" type="ORF">D9615_004130</name>
</gene>
<evidence type="ECO:0000256" key="1">
    <source>
        <dbReference type="SAM" id="MobiDB-lite"/>
    </source>
</evidence>
<feature type="compositionally biased region" description="Basic and acidic residues" evidence="1">
    <location>
        <begin position="269"/>
        <end position="278"/>
    </location>
</feature>
<organism evidence="3 4">
    <name type="scientific">Tricholomella constricta</name>
    <dbReference type="NCBI Taxonomy" id="117010"/>
    <lineage>
        <taxon>Eukaryota</taxon>
        <taxon>Fungi</taxon>
        <taxon>Dikarya</taxon>
        <taxon>Basidiomycota</taxon>
        <taxon>Agaricomycotina</taxon>
        <taxon>Agaricomycetes</taxon>
        <taxon>Agaricomycetidae</taxon>
        <taxon>Agaricales</taxon>
        <taxon>Tricholomatineae</taxon>
        <taxon>Lyophyllaceae</taxon>
        <taxon>Tricholomella</taxon>
    </lineage>
</organism>
<evidence type="ECO:0000313" key="3">
    <source>
        <dbReference type="EMBL" id="KAF5381108.1"/>
    </source>
</evidence>
<sequence length="562" mass="61864">MYSVPQTSQFRRPWSPEPFEPMASTSLTQALEFDPYSEYPRAPPQRQRREGSDVSVEALDLADYARTLRAYQHEDPYPPHPAYPAYPPSPLRPLSSYDSLQPPSLVSRGGTRSSTSHSSPSRSRHRPFSLPPPSRHTSAASNRASHSPFRAEPRIQSQGSEIDVAHFPAWSRNWYNSRNTGTAPASPPDIYTALPMSHFNSATKRSPFDPGYIHRESDDFSDPYSYAPTSSLGHDSTRNLLPWSNDPLDDPPIDSTLKEERMRMLEREFGPKGKGKDSEDGEFLDENGKPLVGTVDEKGNLVTQGPKKRMAVRVLQILLSLTAGIPSIYAALVIKPKVPPPPAGKPPAFVLYILSVITLLLLLYLFVFRPCCCTVKRPKGPNNPLANGMMVLPVQGLPGGKKGKKQGGKKGKGPNGSGQGDVQVNLIVDPEVFGRREEESDEEDDGEWGESIPGSYGSGRKKRKPRRRSVFAGLAMEESWKRARGWAKKLAVFDVVGLILWGAAFVFVLIGKRCPSGGFDGWCNAYNVSSAAACLLCIAFGLSTFFDVKDLHGSKVSPRTRT</sequence>
<protein>
    <submittedName>
        <fullName evidence="3">Uncharacterized protein</fullName>
    </submittedName>
</protein>
<dbReference type="AlphaFoldDB" id="A0A8H5HD72"/>
<feature type="compositionally biased region" description="Pro residues" evidence="1">
    <location>
        <begin position="78"/>
        <end position="91"/>
    </location>
</feature>
<feature type="region of interest" description="Disordered" evidence="1">
    <location>
        <begin position="1"/>
        <end position="160"/>
    </location>
</feature>
<feature type="compositionally biased region" description="Low complexity" evidence="1">
    <location>
        <begin position="92"/>
        <end position="121"/>
    </location>
</feature>
<reference evidence="3 4" key="1">
    <citation type="journal article" date="2020" name="ISME J.">
        <title>Uncovering the hidden diversity of litter-decomposition mechanisms in mushroom-forming fungi.</title>
        <authorList>
            <person name="Floudas D."/>
            <person name="Bentzer J."/>
            <person name="Ahren D."/>
            <person name="Johansson T."/>
            <person name="Persson P."/>
            <person name="Tunlid A."/>
        </authorList>
    </citation>
    <scope>NUCLEOTIDE SEQUENCE [LARGE SCALE GENOMIC DNA]</scope>
    <source>
        <strain evidence="3 4">CBS 661.87</strain>
    </source>
</reference>
<proteinExistence type="predicted"/>
<name>A0A8H5HD72_9AGAR</name>
<comment type="caution">
    <text evidence="3">The sequence shown here is derived from an EMBL/GenBank/DDBJ whole genome shotgun (WGS) entry which is preliminary data.</text>
</comment>
<dbReference type="EMBL" id="JAACJP010000012">
    <property type="protein sequence ID" value="KAF5381108.1"/>
    <property type="molecule type" value="Genomic_DNA"/>
</dbReference>
<feature type="region of interest" description="Disordered" evidence="1">
    <location>
        <begin position="269"/>
        <end position="290"/>
    </location>
</feature>
<feature type="region of interest" description="Disordered" evidence="1">
    <location>
        <begin position="435"/>
        <end position="462"/>
    </location>
</feature>